<dbReference type="FunCoup" id="A9SKF3">
    <property type="interactions" value="1132"/>
</dbReference>
<dbReference type="PANTHER" id="PTHR11122:SF15">
    <property type="entry name" value="PROTEIN NDH-DEPENDENT CYCLIC ELECTRON FLOW 5"/>
    <property type="match status" value="1"/>
</dbReference>
<dbReference type="PaxDb" id="3218-PP1S88_7V6.1"/>
<organism evidence="1">
    <name type="scientific">Physcomitrium patens</name>
    <name type="common">Spreading-leaved earth moss</name>
    <name type="synonym">Physcomitrella patens</name>
    <dbReference type="NCBI Taxonomy" id="3218"/>
    <lineage>
        <taxon>Eukaryota</taxon>
        <taxon>Viridiplantae</taxon>
        <taxon>Streptophyta</taxon>
        <taxon>Embryophyta</taxon>
        <taxon>Bryophyta</taxon>
        <taxon>Bryophytina</taxon>
        <taxon>Bryopsida</taxon>
        <taxon>Funariidae</taxon>
        <taxon>Funariales</taxon>
        <taxon>Funariaceae</taxon>
        <taxon>Physcomitrium</taxon>
    </lineage>
</organism>
<sequence>MKLKEGSSARVVLQSAFVASFKSRMWHGGVEELLRTLVVPGEDDSQRPTPAGGVALRVWESGAGSQSNLLASTKCWEIENARSDPGEFVQIALSTTCKGATAGHSLQFKYVMTLTNDSLICAVIATNIGTSAVSIHGSFRTNLAVNFVDGAYAIGLQGCKYLPTMPPNLAPTPRRLDGGEPSVDDTNAEGMLSKLQRFVGFKNEERRNDASVGLQRVEKEEMVRMKGGFSRTYIEAPDCVSLLDRGKRRTSNFCNSGFEEIQLSNPGEESGLEDWDSFVCIELSRSNRPVNLQPGEEWRAAQKLENPSK</sequence>
<dbReference type="Gramene" id="Pp3c25_5270V3.2">
    <property type="protein sequence ID" value="Pp3c25_5270V3.2"/>
    <property type="gene ID" value="Pp3c25_5270"/>
</dbReference>
<reference evidence="2" key="3">
    <citation type="submission" date="2020-12" db="UniProtKB">
        <authorList>
            <consortium name="EnsemblPlants"/>
        </authorList>
    </citation>
    <scope>IDENTIFICATION</scope>
</reference>
<dbReference type="EMBL" id="ABEU02000025">
    <property type="protein sequence ID" value="PNR27458.1"/>
    <property type="molecule type" value="Genomic_DNA"/>
</dbReference>
<dbReference type="Gramene" id="Pp3c25_5270V3.1">
    <property type="protein sequence ID" value="Pp3c25_5270V3.1"/>
    <property type="gene ID" value="Pp3c25_5270"/>
</dbReference>
<dbReference type="HOGENOM" id="CLU_048345_0_1_1"/>
<reference evidence="1 3" key="1">
    <citation type="journal article" date="2008" name="Science">
        <title>The Physcomitrella genome reveals evolutionary insights into the conquest of land by plants.</title>
        <authorList>
            <person name="Rensing S."/>
            <person name="Lang D."/>
            <person name="Zimmer A."/>
            <person name="Terry A."/>
            <person name="Salamov A."/>
            <person name="Shapiro H."/>
            <person name="Nishiyama T."/>
            <person name="Perroud P.-F."/>
            <person name="Lindquist E."/>
            <person name="Kamisugi Y."/>
            <person name="Tanahashi T."/>
            <person name="Sakakibara K."/>
            <person name="Fujita T."/>
            <person name="Oishi K."/>
            <person name="Shin-I T."/>
            <person name="Kuroki Y."/>
            <person name="Toyoda A."/>
            <person name="Suzuki Y."/>
            <person name="Hashimoto A."/>
            <person name="Yamaguchi K."/>
            <person name="Sugano A."/>
            <person name="Kohara Y."/>
            <person name="Fujiyama A."/>
            <person name="Anterola A."/>
            <person name="Aoki S."/>
            <person name="Ashton N."/>
            <person name="Barbazuk W.B."/>
            <person name="Barker E."/>
            <person name="Bennetzen J."/>
            <person name="Bezanilla M."/>
            <person name="Blankenship R."/>
            <person name="Cho S.H."/>
            <person name="Dutcher S."/>
            <person name="Estelle M."/>
            <person name="Fawcett J.A."/>
            <person name="Gundlach H."/>
            <person name="Hanada K."/>
            <person name="Heyl A."/>
            <person name="Hicks K.A."/>
            <person name="Hugh J."/>
            <person name="Lohr M."/>
            <person name="Mayer K."/>
            <person name="Melkozernov A."/>
            <person name="Murata T."/>
            <person name="Nelson D."/>
            <person name="Pils B."/>
            <person name="Prigge M."/>
            <person name="Reiss B."/>
            <person name="Renner T."/>
            <person name="Rombauts S."/>
            <person name="Rushton P."/>
            <person name="Sanderfoot A."/>
            <person name="Schween G."/>
            <person name="Shiu S.-H."/>
            <person name="Stueber K."/>
            <person name="Theodoulou F.L."/>
            <person name="Tu H."/>
            <person name="Van de Peer Y."/>
            <person name="Verrier P.J."/>
            <person name="Waters E."/>
            <person name="Wood A."/>
            <person name="Yang L."/>
            <person name="Cove D."/>
            <person name="Cuming A."/>
            <person name="Hasebe M."/>
            <person name="Lucas S."/>
            <person name="Mishler D.B."/>
            <person name="Reski R."/>
            <person name="Grigoriev I."/>
            <person name="Quatrano R.S."/>
            <person name="Boore J.L."/>
        </authorList>
    </citation>
    <scope>NUCLEOTIDE SEQUENCE [LARGE SCALE GENOMIC DNA]</scope>
    <source>
        <strain evidence="2 3">cv. Gransden 2004</strain>
    </source>
</reference>
<dbReference type="GO" id="GO:0030246">
    <property type="term" value="F:carbohydrate binding"/>
    <property type="evidence" value="ECO:0007669"/>
    <property type="project" value="InterPro"/>
</dbReference>
<dbReference type="Pfam" id="PF01263">
    <property type="entry name" value="Aldose_epim"/>
    <property type="match status" value="1"/>
</dbReference>
<dbReference type="Proteomes" id="UP000006727">
    <property type="component" value="Chromosome 25"/>
</dbReference>
<dbReference type="InParanoid" id="A9SKF3"/>
<dbReference type="STRING" id="3218.A9SKF3"/>
<dbReference type="InterPro" id="IPR014718">
    <property type="entry name" value="GH-type_carb-bd"/>
</dbReference>
<name>A9SKF3_PHYPA</name>
<dbReference type="GO" id="GO:0005737">
    <property type="term" value="C:cytoplasm"/>
    <property type="evidence" value="ECO:0000318"/>
    <property type="project" value="GO_Central"/>
</dbReference>
<dbReference type="SUPFAM" id="SSF74650">
    <property type="entry name" value="Galactose mutarotase-like"/>
    <property type="match status" value="1"/>
</dbReference>
<protein>
    <submittedName>
        <fullName evidence="1 2">Uncharacterized protein</fullName>
    </submittedName>
</protein>
<dbReference type="eggNOG" id="ENOG502QS85">
    <property type="taxonomic scope" value="Eukaryota"/>
</dbReference>
<gene>
    <name evidence="1" type="ORF">PHYPA_029610</name>
</gene>
<evidence type="ECO:0000313" key="3">
    <source>
        <dbReference type="Proteomes" id="UP000006727"/>
    </source>
</evidence>
<dbReference type="GO" id="GO:0005975">
    <property type="term" value="P:carbohydrate metabolic process"/>
    <property type="evidence" value="ECO:0007669"/>
    <property type="project" value="InterPro"/>
</dbReference>
<dbReference type="InterPro" id="IPR011013">
    <property type="entry name" value="Gal_mutarotase_sf_dom"/>
</dbReference>
<keyword evidence="3" id="KW-1185">Reference proteome</keyword>
<proteinExistence type="predicted"/>
<dbReference type="Gene3D" id="2.70.98.10">
    <property type="match status" value="1"/>
</dbReference>
<dbReference type="PANTHER" id="PTHR11122">
    <property type="entry name" value="APOSPORY-ASSOCIATED PROTEIN C-RELATED"/>
    <property type="match status" value="1"/>
</dbReference>
<dbReference type="GO" id="GO:0047938">
    <property type="term" value="F:glucose-6-phosphate 1-epimerase activity"/>
    <property type="evidence" value="ECO:0000318"/>
    <property type="project" value="GO_Central"/>
</dbReference>
<dbReference type="AlphaFoldDB" id="A9SKF3"/>
<dbReference type="EnsemblPlants" id="Pp3c25_5270V3.2">
    <property type="protein sequence ID" value="Pp3c25_5270V3.2"/>
    <property type="gene ID" value="Pp3c25_5270"/>
</dbReference>
<reference evidence="1 3" key="2">
    <citation type="journal article" date="2018" name="Plant J.">
        <title>The Physcomitrella patens chromosome-scale assembly reveals moss genome structure and evolution.</title>
        <authorList>
            <person name="Lang D."/>
            <person name="Ullrich K.K."/>
            <person name="Murat F."/>
            <person name="Fuchs J."/>
            <person name="Jenkins J."/>
            <person name="Haas F.B."/>
            <person name="Piednoel M."/>
            <person name="Gundlach H."/>
            <person name="Van Bel M."/>
            <person name="Meyberg R."/>
            <person name="Vives C."/>
            <person name="Morata J."/>
            <person name="Symeonidi A."/>
            <person name="Hiss M."/>
            <person name="Muchero W."/>
            <person name="Kamisugi Y."/>
            <person name="Saleh O."/>
            <person name="Blanc G."/>
            <person name="Decker E.L."/>
            <person name="van Gessel N."/>
            <person name="Grimwood J."/>
            <person name="Hayes R.D."/>
            <person name="Graham S.W."/>
            <person name="Gunter L.E."/>
            <person name="McDaniel S.F."/>
            <person name="Hoernstein S.N.W."/>
            <person name="Larsson A."/>
            <person name="Li F.W."/>
            <person name="Perroud P.F."/>
            <person name="Phillips J."/>
            <person name="Ranjan P."/>
            <person name="Rokshar D.S."/>
            <person name="Rothfels C.J."/>
            <person name="Schneider L."/>
            <person name="Shu S."/>
            <person name="Stevenson D.W."/>
            <person name="Thummler F."/>
            <person name="Tillich M."/>
            <person name="Villarreal Aguilar J.C."/>
            <person name="Widiez T."/>
            <person name="Wong G.K."/>
            <person name="Wymore A."/>
            <person name="Zhang Y."/>
            <person name="Zimmer A.D."/>
            <person name="Quatrano R.S."/>
            <person name="Mayer K.F.X."/>
            <person name="Goodstein D."/>
            <person name="Casacuberta J.M."/>
            <person name="Vandepoele K."/>
            <person name="Reski R."/>
            <person name="Cuming A.C."/>
            <person name="Tuskan G.A."/>
            <person name="Maumus F."/>
            <person name="Salse J."/>
            <person name="Schmutz J."/>
            <person name="Rensing S.A."/>
        </authorList>
    </citation>
    <scope>NUCLEOTIDE SEQUENCE [LARGE SCALE GENOMIC DNA]</scope>
    <source>
        <strain evidence="2 3">cv. Gransden 2004</strain>
    </source>
</reference>
<dbReference type="InterPro" id="IPR008183">
    <property type="entry name" value="Aldose_1/G6P_1-epimerase"/>
</dbReference>
<accession>A9SKF3</accession>
<dbReference type="EnsemblPlants" id="Pp3c25_5270V3.1">
    <property type="protein sequence ID" value="Pp3c25_5270V3.1"/>
    <property type="gene ID" value="Pp3c25_5270"/>
</dbReference>
<evidence type="ECO:0000313" key="1">
    <source>
        <dbReference type="EMBL" id="PNR27458.1"/>
    </source>
</evidence>
<evidence type="ECO:0000313" key="2">
    <source>
        <dbReference type="EnsemblPlants" id="Pp3c25_5270V3.1"/>
    </source>
</evidence>